<keyword evidence="10" id="KW-0443">Lipid metabolism</keyword>
<evidence type="ECO:0000256" key="12">
    <source>
        <dbReference type="ARBA" id="ARBA00029903"/>
    </source>
</evidence>
<dbReference type="AlphaFoldDB" id="A0AA38MHT8"/>
<dbReference type="GO" id="GO:0050482">
    <property type="term" value="P:arachidonate secretion"/>
    <property type="evidence" value="ECO:0007669"/>
    <property type="project" value="InterPro"/>
</dbReference>
<evidence type="ECO:0000256" key="10">
    <source>
        <dbReference type="ARBA" id="ARBA00023098"/>
    </source>
</evidence>
<dbReference type="GO" id="GO:0016042">
    <property type="term" value="P:lipid catabolic process"/>
    <property type="evidence" value="ECO:0007669"/>
    <property type="project" value="UniProtKB-KW"/>
</dbReference>
<dbReference type="FunFam" id="1.20.90.10:FF:000002">
    <property type="entry name" value="Phospholipase A2 group III"/>
    <property type="match status" value="1"/>
</dbReference>
<feature type="domain" description="Phospholipase A2-like central" evidence="13">
    <location>
        <begin position="29"/>
        <end position="124"/>
    </location>
</feature>
<evidence type="ECO:0000256" key="9">
    <source>
        <dbReference type="ARBA" id="ARBA00022963"/>
    </source>
</evidence>
<dbReference type="InterPro" id="IPR016090">
    <property type="entry name" value="PLA2-like_dom"/>
</dbReference>
<evidence type="ECO:0000256" key="5">
    <source>
        <dbReference type="ARBA" id="ARBA00022525"/>
    </source>
</evidence>
<evidence type="ECO:0000256" key="4">
    <source>
        <dbReference type="ARBA" id="ARBA00021721"/>
    </source>
</evidence>
<comment type="subcellular location">
    <subcellularLocation>
        <location evidence="2">Secreted</location>
    </subcellularLocation>
</comment>
<protein>
    <recommendedName>
        <fullName evidence="4">Phospholipase A2</fullName>
        <ecNumber evidence="3">3.1.1.4</ecNumber>
    </recommendedName>
    <alternativeName>
        <fullName evidence="12">Phosphatidylcholine 2-acylhydrolase</fullName>
    </alternativeName>
</protein>
<keyword evidence="9" id="KW-0442">Lipid degradation</keyword>
<keyword evidence="7" id="KW-0378">Hydrolase</keyword>
<keyword evidence="6" id="KW-0479">Metal-binding</keyword>
<dbReference type="Pfam" id="PF05826">
    <property type="entry name" value="Phospholip_A2_2"/>
    <property type="match status" value="1"/>
</dbReference>
<gene>
    <name evidence="14" type="ORF">Zmor_015719</name>
</gene>
<evidence type="ECO:0000259" key="13">
    <source>
        <dbReference type="Pfam" id="PF05826"/>
    </source>
</evidence>
<keyword evidence="15" id="KW-1185">Reference proteome</keyword>
<evidence type="ECO:0000313" key="15">
    <source>
        <dbReference type="Proteomes" id="UP001168821"/>
    </source>
</evidence>
<evidence type="ECO:0000256" key="3">
    <source>
        <dbReference type="ARBA" id="ARBA00013278"/>
    </source>
</evidence>
<dbReference type="Gene3D" id="1.20.90.10">
    <property type="entry name" value="Phospholipase A2 domain"/>
    <property type="match status" value="1"/>
</dbReference>
<dbReference type="PANTHER" id="PTHR12253">
    <property type="entry name" value="RH14732P"/>
    <property type="match status" value="1"/>
</dbReference>
<dbReference type="GO" id="GO:0046872">
    <property type="term" value="F:metal ion binding"/>
    <property type="evidence" value="ECO:0007669"/>
    <property type="project" value="UniProtKB-KW"/>
</dbReference>
<comment type="cofactor">
    <cofactor evidence="1">
        <name>Ca(2+)</name>
        <dbReference type="ChEBI" id="CHEBI:29108"/>
    </cofactor>
</comment>
<evidence type="ECO:0000256" key="1">
    <source>
        <dbReference type="ARBA" id="ARBA00001913"/>
    </source>
</evidence>
<evidence type="ECO:0000313" key="14">
    <source>
        <dbReference type="EMBL" id="KAJ3656663.1"/>
    </source>
</evidence>
<reference evidence="14" key="1">
    <citation type="journal article" date="2023" name="G3 (Bethesda)">
        <title>Whole genome assemblies of Zophobas morio and Tenebrio molitor.</title>
        <authorList>
            <person name="Kaur S."/>
            <person name="Stinson S.A."/>
            <person name="diCenzo G.C."/>
        </authorList>
    </citation>
    <scope>NUCLEOTIDE SEQUENCE</scope>
    <source>
        <strain evidence="14">QUZm001</strain>
    </source>
</reference>
<sequence length="160" mass="18822">MFNFPNSTYGIDSKRLTTAKEFITGMSVIFPGTKWCSPNDNPESYEDLGYFYTTDKCCRGHDHCPHTIPGRSQKYGLWNTGLFTRSHCDCERKFYLCLKDSKSVIAGQLGFTYFTLFGPQCFREDYPIIGCGKWGLRRCERYIYDYHGEVKYQWFDNLYF</sequence>
<dbReference type="SUPFAM" id="SSF48619">
    <property type="entry name" value="Phospholipase A2, PLA2"/>
    <property type="match status" value="1"/>
</dbReference>
<dbReference type="GO" id="GO:0004623">
    <property type="term" value="F:phospholipase A2 activity"/>
    <property type="evidence" value="ECO:0007669"/>
    <property type="project" value="UniProtKB-EC"/>
</dbReference>
<evidence type="ECO:0000256" key="8">
    <source>
        <dbReference type="ARBA" id="ARBA00022837"/>
    </source>
</evidence>
<dbReference type="GO" id="GO:0005576">
    <property type="term" value="C:extracellular region"/>
    <property type="evidence" value="ECO:0007669"/>
    <property type="project" value="UniProtKB-SubCell"/>
</dbReference>
<dbReference type="InterPro" id="IPR036444">
    <property type="entry name" value="PLipase_A2_dom_sf"/>
</dbReference>
<organism evidence="14 15">
    <name type="scientific">Zophobas morio</name>
    <dbReference type="NCBI Taxonomy" id="2755281"/>
    <lineage>
        <taxon>Eukaryota</taxon>
        <taxon>Metazoa</taxon>
        <taxon>Ecdysozoa</taxon>
        <taxon>Arthropoda</taxon>
        <taxon>Hexapoda</taxon>
        <taxon>Insecta</taxon>
        <taxon>Pterygota</taxon>
        <taxon>Neoptera</taxon>
        <taxon>Endopterygota</taxon>
        <taxon>Coleoptera</taxon>
        <taxon>Polyphaga</taxon>
        <taxon>Cucujiformia</taxon>
        <taxon>Tenebrionidae</taxon>
        <taxon>Zophobas</taxon>
    </lineage>
</organism>
<dbReference type="GO" id="GO:0006644">
    <property type="term" value="P:phospholipid metabolic process"/>
    <property type="evidence" value="ECO:0007669"/>
    <property type="project" value="InterPro"/>
</dbReference>
<evidence type="ECO:0000256" key="11">
    <source>
        <dbReference type="ARBA" id="ARBA00023157"/>
    </source>
</evidence>
<keyword evidence="11" id="KW-1015">Disulfide bond</keyword>
<accession>A0AA38MHT8</accession>
<dbReference type="EMBL" id="JALNTZ010000004">
    <property type="protein sequence ID" value="KAJ3656663.1"/>
    <property type="molecule type" value="Genomic_DNA"/>
</dbReference>
<comment type="caution">
    <text evidence="14">The sequence shown here is derived from an EMBL/GenBank/DDBJ whole genome shotgun (WGS) entry which is preliminary data.</text>
</comment>
<name>A0AA38MHT8_9CUCU</name>
<dbReference type="Proteomes" id="UP001168821">
    <property type="component" value="Unassembled WGS sequence"/>
</dbReference>
<proteinExistence type="predicted"/>
<evidence type="ECO:0000256" key="6">
    <source>
        <dbReference type="ARBA" id="ARBA00022723"/>
    </source>
</evidence>
<evidence type="ECO:0000256" key="2">
    <source>
        <dbReference type="ARBA" id="ARBA00004613"/>
    </source>
</evidence>
<evidence type="ECO:0000256" key="7">
    <source>
        <dbReference type="ARBA" id="ARBA00022801"/>
    </source>
</evidence>
<keyword evidence="5" id="KW-0964">Secreted</keyword>
<dbReference type="EC" id="3.1.1.4" evidence="3"/>
<keyword evidence="8" id="KW-0106">Calcium</keyword>